<dbReference type="Proteomes" id="UP000238823">
    <property type="component" value="Unassembled WGS sequence"/>
</dbReference>
<protein>
    <submittedName>
        <fullName evidence="1">Uncharacterized protein</fullName>
    </submittedName>
</protein>
<evidence type="ECO:0000313" key="1">
    <source>
        <dbReference type="EMBL" id="PRQ09226.1"/>
    </source>
</evidence>
<evidence type="ECO:0000313" key="2">
    <source>
        <dbReference type="Proteomes" id="UP000238823"/>
    </source>
</evidence>
<sequence length="135" mass="14428">MYGNSNNPSRYAYSMICIALVGGVALGGCDAEELERAEDLMAVEAANQAPHVPVLDDLAPPGGDNGNLKLCTIWFDSPNYWRESFTAPQEWNGSNCDAYRKGQGATWYSLTCLTSSGFQSGKKGGALPPGNLCGW</sequence>
<name>A0A2S9YVV9_9BACT</name>
<gene>
    <name evidence="1" type="ORF">ENSA7_12160</name>
</gene>
<comment type="caution">
    <text evidence="1">The sequence shown here is derived from an EMBL/GenBank/DDBJ whole genome shotgun (WGS) entry which is preliminary data.</text>
</comment>
<organism evidence="1 2">
    <name type="scientific">Enhygromyxa salina</name>
    <dbReference type="NCBI Taxonomy" id="215803"/>
    <lineage>
        <taxon>Bacteria</taxon>
        <taxon>Pseudomonadati</taxon>
        <taxon>Myxococcota</taxon>
        <taxon>Polyangia</taxon>
        <taxon>Nannocystales</taxon>
        <taxon>Nannocystaceae</taxon>
        <taxon>Enhygromyxa</taxon>
    </lineage>
</organism>
<dbReference type="AlphaFoldDB" id="A0A2S9YVV9"/>
<accession>A0A2S9YVV9</accession>
<proteinExistence type="predicted"/>
<dbReference type="EMBL" id="PVNL01000030">
    <property type="protein sequence ID" value="PRQ09226.1"/>
    <property type="molecule type" value="Genomic_DNA"/>
</dbReference>
<reference evidence="1 2" key="1">
    <citation type="submission" date="2018-03" db="EMBL/GenBank/DDBJ databases">
        <title>Draft Genome Sequences of the Obligatory Marine Myxobacteria Enhygromyxa salina SWB007.</title>
        <authorList>
            <person name="Poehlein A."/>
            <person name="Moghaddam J.A."/>
            <person name="Harms H."/>
            <person name="Alanjari M."/>
            <person name="Koenig G.M."/>
            <person name="Daniel R."/>
            <person name="Schaeberle T.F."/>
        </authorList>
    </citation>
    <scope>NUCLEOTIDE SEQUENCE [LARGE SCALE GENOMIC DNA]</scope>
    <source>
        <strain evidence="1 2">SWB007</strain>
    </source>
</reference>